<dbReference type="EMBL" id="VSSQ01000895">
    <property type="protein sequence ID" value="MPM02774.1"/>
    <property type="molecule type" value="Genomic_DNA"/>
</dbReference>
<dbReference type="InterPro" id="IPR015942">
    <property type="entry name" value="Asp/Glu/hydantoin_racemase"/>
</dbReference>
<proteinExistence type="inferred from homology"/>
<dbReference type="Gene3D" id="3.40.50.12500">
    <property type="match status" value="1"/>
</dbReference>
<dbReference type="GO" id="GO:0047661">
    <property type="term" value="F:amino-acid racemase activity"/>
    <property type="evidence" value="ECO:0007669"/>
    <property type="project" value="InterPro"/>
</dbReference>
<dbReference type="GO" id="GO:0036348">
    <property type="term" value="F:hydantoin racemase activity"/>
    <property type="evidence" value="ECO:0007669"/>
    <property type="project" value="UniProtKB-EC"/>
</dbReference>
<organism evidence="2">
    <name type="scientific">bioreactor metagenome</name>
    <dbReference type="NCBI Taxonomy" id="1076179"/>
    <lineage>
        <taxon>unclassified sequences</taxon>
        <taxon>metagenomes</taxon>
        <taxon>ecological metagenomes</taxon>
    </lineage>
</organism>
<comment type="caution">
    <text evidence="2">The sequence shown here is derived from an EMBL/GenBank/DDBJ whole genome shotgun (WGS) entry which is preliminary data.</text>
</comment>
<evidence type="ECO:0000256" key="1">
    <source>
        <dbReference type="ARBA" id="ARBA00038414"/>
    </source>
</evidence>
<comment type="similarity">
    <text evidence="1">Belongs to the HyuE racemase family.</text>
</comment>
<name>A0A644WKM2_9ZZZZ</name>
<protein>
    <submittedName>
        <fullName evidence="2">Hydantoin racemase</fullName>
        <ecNumber evidence="2">5.1.99.5</ecNumber>
    </submittedName>
</protein>
<keyword evidence="2" id="KW-0413">Isomerase</keyword>
<dbReference type="AlphaFoldDB" id="A0A644WKM2"/>
<gene>
    <name evidence="2" type="primary">hyuE_2</name>
    <name evidence="2" type="ORF">SDC9_49029</name>
</gene>
<sequence length="223" mass="23352">MKLLIINPNSNDEFTGLIRECAEGAASPGTDITCVSTPGAPPLIDNYIDEIACGPGMVKIMRENEASFDAFIVACTCDVNIDILREMTEKPVAGIGESSMMAAMMLGGKFSVIQMGPRGIPMKERFVRKLGFESRCASVRSIDPAGPGDMGDRVIAAARKAVEEDGAEVLTLGCAGLAGLDERTSRAVGVPVIDGVLYGVRFAEALAAFGGKTSKKGLYGPDA</sequence>
<dbReference type="PANTHER" id="PTHR28047:SF5">
    <property type="entry name" value="PROTEIN DCG1"/>
    <property type="match status" value="1"/>
</dbReference>
<dbReference type="InterPro" id="IPR053714">
    <property type="entry name" value="Iso_Racemase_Enz_sf"/>
</dbReference>
<accession>A0A644WKM2</accession>
<reference evidence="2" key="1">
    <citation type="submission" date="2019-08" db="EMBL/GenBank/DDBJ databases">
        <authorList>
            <person name="Kucharzyk K."/>
            <person name="Murdoch R.W."/>
            <person name="Higgins S."/>
            <person name="Loffler F."/>
        </authorList>
    </citation>
    <scope>NUCLEOTIDE SEQUENCE</scope>
</reference>
<dbReference type="PANTHER" id="PTHR28047">
    <property type="entry name" value="PROTEIN DCG1"/>
    <property type="match status" value="1"/>
</dbReference>
<dbReference type="EC" id="5.1.99.5" evidence="2"/>
<dbReference type="Pfam" id="PF01177">
    <property type="entry name" value="Asp_Glu_race"/>
    <property type="match status" value="1"/>
</dbReference>
<dbReference type="InterPro" id="IPR052186">
    <property type="entry name" value="Hydantoin_racemase-like"/>
</dbReference>
<evidence type="ECO:0000313" key="2">
    <source>
        <dbReference type="EMBL" id="MPM02774.1"/>
    </source>
</evidence>